<dbReference type="GO" id="GO:0046983">
    <property type="term" value="F:protein dimerization activity"/>
    <property type="evidence" value="ECO:0007669"/>
    <property type="project" value="InterPro"/>
</dbReference>
<dbReference type="SUPFAM" id="SSF55874">
    <property type="entry name" value="ATPase domain of HSP90 chaperone/DNA topoisomerase II/histidine kinase"/>
    <property type="match status" value="1"/>
</dbReference>
<evidence type="ECO:0000256" key="3">
    <source>
        <dbReference type="ARBA" id="ARBA00023012"/>
    </source>
</evidence>
<dbReference type="Proteomes" id="UP000031637">
    <property type="component" value="Chromosome"/>
</dbReference>
<feature type="domain" description="Histidine kinase" evidence="4">
    <location>
        <begin position="297"/>
        <end position="493"/>
    </location>
</feature>
<dbReference type="InterPro" id="IPR050482">
    <property type="entry name" value="Sensor_HK_TwoCompSys"/>
</dbReference>
<dbReference type="NCBIfam" id="TIGR00229">
    <property type="entry name" value="sensory_box"/>
    <property type="match status" value="1"/>
</dbReference>
<dbReference type="Gene3D" id="3.30.565.10">
    <property type="entry name" value="Histidine kinase-like ATPase, C-terminal domain"/>
    <property type="match status" value="1"/>
</dbReference>
<dbReference type="EMBL" id="AP012547">
    <property type="protein sequence ID" value="BAO29792.1"/>
    <property type="molecule type" value="Genomic_DNA"/>
</dbReference>
<dbReference type="OrthoDB" id="9813412at2"/>
<gene>
    <name evidence="6" type="ORF">SUTH_02001</name>
</gene>
<dbReference type="InterPro" id="IPR035965">
    <property type="entry name" value="PAS-like_dom_sf"/>
</dbReference>
<keyword evidence="7" id="KW-1185">Reference proteome</keyword>
<protein>
    <submittedName>
        <fullName evidence="6">Sensory transduction histidine kinase</fullName>
    </submittedName>
</protein>
<dbReference type="InterPro" id="IPR011006">
    <property type="entry name" value="CheY-like_superfamily"/>
</dbReference>
<dbReference type="PANTHER" id="PTHR24421:SF59">
    <property type="entry name" value="OXYGEN SENSOR HISTIDINE KINASE NREB"/>
    <property type="match status" value="1"/>
</dbReference>
<accession>W0SFU8</accession>
<dbReference type="GO" id="GO:0000155">
    <property type="term" value="F:phosphorelay sensor kinase activity"/>
    <property type="evidence" value="ECO:0007669"/>
    <property type="project" value="InterPro"/>
</dbReference>
<dbReference type="SMART" id="SM00387">
    <property type="entry name" value="HATPase_c"/>
    <property type="match status" value="1"/>
</dbReference>
<dbReference type="Gene3D" id="1.20.5.1930">
    <property type="match status" value="1"/>
</dbReference>
<dbReference type="GO" id="GO:0016020">
    <property type="term" value="C:membrane"/>
    <property type="evidence" value="ECO:0007669"/>
    <property type="project" value="InterPro"/>
</dbReference>
<dbReference type="STRING" id="1223802.SUTH_02001"/>
<dbReference type="Gene3D" id="3.30.450.20">
    <property type="entry name" value="PAS domain"/>
    <property type="match status" value="1"/>
</dbReference>
<dbReference type="CDD" id="cd16917">
    <property type="entry name" value="HATPase_UhpB-NarQ-NarX-like"/>
    <property type="match status" value="1"/>
</dbReference>
<dbReference type="InterPro" id="IPR036890">
    <property type="entry name" value="HATPase_C_sf"/>
</dbReference>
<evidence type="ECO:0000313" key="6">
    <source>
        <dbReference type="EMBL" id="BAO29792.1"/>
    </source>
</evidence>
<evidence type="ECO:0000259" key="4">
    <source>
        <dbReference type="PROSITE" id="PS50109"/>
    </source>
</evidence>
<dbReference type="PANTHER" id="PTHR24421">
    <property type="entry name" value="NITRATE/NITRITE SENSOR PROTEIN NARX-RELATED"/>
    <property type="match status" value="1"/>
</dbReference>
<dbReference type="Gene3D" id="3.40.50.2300">
    <property type="match status" value="1"/>
</dbReference>
<dbReference type="SUPFAM" id="SSF52172">
    <property type="entry name" value="CheY-like"/>
    <property type="match status" value="1"/>
</dbReference>
<dbReference type="Pfam" id="PF02518">
    <property type="entry name" value="HATPase_c"/>
    <property type="match status" value="1"/>
</dbReference>
<reference evidence="6 7" key="1">
    <citation type="journal article" date="2014" name="Syst. Appl. Microbiol.">
        <title>Complete genomes of freshwater sulfur oxidizers Sulfuricella denitrificans skB26 and Sulfuritalea hydrogenivorans sk43H: genetic insights into the sulfur oxidation pathway of betaproteobacteria.</title>
        <authorList>
            <person name="Watanabe T."/>
            <person name="Kojima H."/>
            <person name="Fukui M."/>
        </authorList>
    </citation>
    <scope>NUCLEOTIDE SEQUENCE [LARGE SCALE GENOMIC DNA]</scope>
    <source>
        <strain evidence="6">DSM22779</strain>
    </source>
</reference>
<dbReference type="KEGG" id="shd:SUTH_02001"/>
<keyword evidence="3" id="KW-0902">Two-component regulatory system</keyword>
<proteinExistence type="predicted"/>
<dbReference type="Pfam" id="PF07730">
    <property type="entry name" value="HisKA_3"/>
    <property type="match status" value="1"/>
</dbReference>
<evidence type="ECO:0000259" key="5">
    <source>
        <dbReference type="PROSITE" id="PS50112"/>
    </source>
</evidence>
<dbReference type="InterPro" id="IPR000014">
    <property type="entry name" value="PAS"/>
</dbReference>
<feature type="domain" description="PAS" evidence="5">
    <location>
        <begin position="146"/>
        <end position="222"/>
    </location>
</feature>
<evidence type="ECO:0000313" key="7">
    <source>
        <dbReference type="Proteomes" id="UP000031637"/>
    </source>
</evidence>
<keyword evidence="2 6" id="KW-0418">Kinase</keyword>
<name>W0SFU8_9PROT</name>
<evidence type="ECO:0000256" key="1">
    <source>
        <dbReference type="ARBA" id="ARBA00022679"/>
    </source>
</evidence>
<dbReference type="CDD" id="cd00130">
    <property type="entry name" value="PAS"/>
    <property type="match status" value="1"/>
</dbReference>
<organism evidence="6 7">
    <name type="scientific">Sulfuritalea hydrogenivorans sk43H</name>
    <dbReference type="NCBI Taxonomy" id="1223802"/>
    <lineage>
        <taxon>Bacteria</taxon>
        <taxon>Pseudomonadati</taxon>
        <taxon>Pseudomonadota</taxon>
        <taxon>Betaproteobacteria</taxon>
        <taxon>Nitrosomonadales</taxon>
        <taxon>Sterolibacteriaceae</taxon>
        <taxon>Sulfuritalea</taxon>
    </lineage>
</organism>
<dbReference type="InterPro" id="IPR005467">
    <property type="entry name" value="His_kinase_dom"/>
</dbReference>
<dbReference type="InterPro" id="IPR003594">
    <property type="entry name" value="HATPase_dom"/>
</dbReference>
<dbReference type="SUPFAM" id="SSF55785">
    <property type="entry name" value="PYP-like sensor domain (PAS domain)"/>
    <property type="match status" value="1"/>
</dbReference>
<dbReference type="AlphaFoldDB" id="W0SFU8"/>
<evidence type="ECO:0000256" key="2">
    <source>
        <dbReference type="ARBA" id="ARBA00022777"/>
    </source>
</evidence>
<dbReference type="PROSITE" id="PS50109">
    <property type="entry name" value="HIS_KIN"/>
    <property type="match status" value="1"/>
</dbReference>
<sequence>MVASSSPRQPLHLLVIAASDELAAHLRPVFAEEDKACEFQRIGTPAGLRTALRDQPWDAVLYIPGVSSLSVQAAVRQIDESGFDLPLILVAGPNDERGTQRAMKAGARDVIDADRLERLIPAVEREVREARHRADHRAALEMLNESQARFDALASNLPGMLFHLRRDAEGEFRFLFVSEGCQKLFGFKQQDLLASAGRLFEAFDADKRKSLENALRESAAKGTLLNWEGHTRGRTRQKWINLRSTPHRFDSGVVEWRGIATNITDSKESEAELRGSRQQLAELSTHLEAVKEEERERISRDIHDELGSILVFLKIEAAQLASKLPEGAGRLREKAHSIESLLDQAMSTASRVARELRPGILKEFGLPAAIECQAEDFTQRFGIPCRVQCDEDAIEPEPETSLALFRIAQEALTNVAKHAHASLVVMRLRRERGNILLEIRDNGRGISEADMQKPKSFGLRGIRERVLSLSGEFSIGPAEHAGTHIVLRVPEKPGVEPPSEEELQRNLF</sequence>
<dbReference type="PROSITE" id="PS50112">
    <property type="entry name" value="PAS"/>
    <property type="match status" value="1"/>
</dbReference>
<keyword evidence="1" id="KW-0808">Transferase</keyword>
<dbReference type="HOGENOM" id="CLU_000445_114_0_4"/>
<dbReference type="InterPro" id="IPR011712">
    <property type="entry name" value="Sig_transdc_His_kin_sub3_dim/P"/>
</dbReference>
<dbReference type="RefSeq" id="WP_070099340.1">
    <property type="nucleotide sequence ID" value="NZ_AP012547.1"/>
</dbReference>